<proteinExistence type="inferred from homology"/>
<sequence>MQMKILEMENKEDIVIVGAGIAGLSTSLGLYRLGLRSLVLESSDGLRVSGFALTLWTNAWRALDVLGVGDCLREQHFRIDGLQTTSLATGLQTSERPLKGRTKRNHGDHEIHCVRRNILLETLAKELPHGTIRYNSKVVSIEESGCFKLVHLADGSILRTKVLIGCDGVNSVVANWLGLPKRAPSGRSSIRGLAEYTNGHCFGAKFSLYFGDGVRFGFLPCNQTSVYWFFTFTPSTQGGEQLEANQVKMKEFVLSKLARVPQAAGIVKNTTLDSISSASLKFRLPWNLLWGDISKGNVCVSGDALHPMTPDIGQGGCSALEDSVVLARCLSEALTTHSKQGTPQEEYDRIKKGLEKFARERRWRSFELISTAYLVGSIQQSDATVISFLREKLLSGFFGYILLKIADFDCGNLY</sequence>
<dbReference type="Pfam" id="PF01494">
    <property type="entry name" value="FAD_binding_3"/>
    <property type="match status" value="1"/>
</dbReference>
<evidence type="ECO:0000313" key="6">
    <source>
        <dbReference type="Proteomes" id="UP001370490"/>
    </source>
</evidence>
<dbReference type="EMBL" id="JBAMMX010000006">
    <property type="protein sequence ID" value="KAK6938995.1"/>
    <property type="molecule type" value="Genomic_DNA"/>
</dbReference>
<dbReference type="SUPFAM" id="SSF51905">
    <property type="entry name" value="FAD/NAD(P)-binding domain"/>
    <property type="match status" value="1"/>
</dbReference>
<dbReference type="InterPro" id="IPR036188">
    <property type="entry name" value="FAD/NAD-bd_sf"/>
</dbReference>
<dbReference type="InterPro" id="IPR002938">
    <property type="entry name" value="FAD-bd"/>
</dbReference>
<feature type="domain" description="FAD-binding" evidence="4">
    <location>
        <begin position="13"/>
        <end position="339"/>
    </location>
</feature>
<evidence type="ECO:0000256" key="3">
    <source>
        <dbReference type="ARBA" id="ARBA00024018"/>
    </source>
</evidence>
<dbReference type="PANTHER" id="PTHR45934:SF28">
    <property type="entry name" value="OS03G0153100 PROTEIN"/>
    <property type="match status" value="1"/>
</dbReference>
<dbReference type="Proteomes" id="UP001370490">
    <property type="component" value="Unassembled WGS sequence"/>
</dbReference>
<organism evidence="5 6">
    <name type="scientific">Dillenia turbinata</name>
    <dbReference type="NCBI Taxonomy" id="194707"/>
    <lineage>
        <taxon>Eukaryota</taxon>
        <taxon>Viridiplantae</taxon>
        <taxon>Streptophyta</taxon>
        <taxon>Embryophyta</taxon>
        <taxon>Tracheophyta</taxon>
        <taxon>Spermatophyta</taxon>
        <taxon>Magnoliopsida</taxon>
        <taxon>eudicotyledons</taxon>
        <taxon>Gunneridae</taxon>
        <taxon>Pentapetalae</taxon>
        <taxon>Dilleniales</taxon>
        <taxon>Dilleniaceae</taxon>
        <taxon>Dillenia</taxon>
    </lineage>
</organism>
<evidence type="ECO:0000313" key="5">
    <source>
        <dbReference type="EMBL" id="KAK6938995.1"/>
    </source>
</evidence>
<dbReference type="InterPro" id="IPR044560">
    <property type="entry name" value="MOase"/>
</dbReference>
<evidence type="ECO:0000256" key="1">
    <source>
        <dbReference type="ARBA" id="ARBA00023002"/>
    </source>
</evidence>
<dbReference type="Gene3D" id="3.50.50.60">
    <property type="entry name" value="FAD/NAD(P)-binding domain"/>
    <property type="match status" value="1"/>
</dbReference>
<accession>A0AAN8VRP8</accession>
<dbReference type="AlphaFoldDB" id="A0AAN8VRP8"/>
<protein>
    <submittedName>
        <fullName evidence="5">FAD-binding domain</fullName>
    </submittedName>
</protein>
<dbReference type="PRINTS" id="PR00420">
    <property type="entry name" value="RNGMNOXGNASE"/>
</dbReference>
<comment type="caution">
    <text evidence="5">The sequence shown here is derived from an EMBL/GenBank/DDBJ whole genome shotgun (WGS) entry which is preliminary data.</text>
</comment>
<dbReference type="GO" id="GO:0004497">
    <property type="term" value="F:monooxygenase activity"/>
    <property type="evidence" value="ECO:0007669"/>
    <property type="project" value="UniProtKB-KW"/>
</dbReference>
<evidence type="ECO:0000259" key="4">
    <source>
        <dbReference type="Pfam" id="PF01494"/>
    </source>
</evidence>
<dbReference type="GO" id="GO:0071949">
    <property type="term" value="F:FAD binding"/>
    <property type="evidence" value="ECO:0007669"/>
    <property type="project" value="InterPro"/>
</dbReference>
<evidence type="ECO:0000256" key="2">
    <source>
        <dbReference type="ARBA" id="ARBA00023033"/>
    </source>
</evidence>
<comment type="similarity">
    <text evidence="3">Belongs to the 3-hydroxybenzoate 6-hydroxylase family.</text>
</comment>
<reference evidence="5 6" key="1">
    <citation type="submission" date="2023-12" db="EMBL/GenBank/DDBJ databases">
        <title>A high-quality genome assembly for Dillenia turbinata (Dilleniales).</title>
        <authorList>
            <person name="Chanderbali A."/>
        </authorList>
    </citation>
    <scope>NUCLEOTIDE SEQUENCE [LARGE SCALE GENOMIC DNA]</scope>
    <source>
        <strain evidence="5">LSX21</strain>
        <tissue evidence="5">Leaf</tissue>
    </source>
</reference>
<keyword evidence="1" id="KW-0560">Oxidoreductase</keyword>
<dbReference type="PANTHER" id="PTHR45934">
    <property type="entry name" value="FAD/NAD(P)-BINDING OXIDOREDUCTASE FAMILY PROTEIN"/>
    <property type="match status" value="1"/>
</dbReference>
<keyword evidence="6" id="KW-1185">Reference proteome</keyword>
<name>A0AAN8VRP8_9MAGN</name>
<gene>
    <name evidence="5" type="ORF">RJ641_032503</name>
</gene>
<keyword evidence="2" id="KW-0503">Monooxygenase</keyword>